<dbReference type="AlphaFoldDB" id="A0A194RLQ4"/>
<dbReference type="InParanoid" id="A0A194RLQ4"/>
<evidence type="ECO:0000256" key="2">
    <source>
        <dbReference type="SAM" id="MobiDB-lite"/>
    </source>
</evidence>
<dbReference type="GO" id="GO:0005829">
    <property type="term" value="C:cytosol"/>
    <property type="evidence" value="ECO:0007669"/>
    <property type="project" value="TreeGrafter"/>
</dbReference>
<dbReference type="Pfam" id="PF00625">
    <property type="entry name" value="Guanylate_kin"/>
    <property type="match status" value="1"/>
</dbReference>
<dbReference type="Proteomes" id="UP000053240">
    <property type="component" value="Unassembled WGS sequence"/>
</dbReference>
<feature type="compositionally biased region" description="Basic and acidic residues" evidence="2">
    <location>
        <begin position="336"/>
        <end position="347"/>
    </location>
</feature>
<evidence type="ECO:0000313" key="5">
    <source>
        <dbReference type="Proteomes" id="UP000053240"/>
    </source>
</evidence>
<feature type="domain" description="Guanylate kinase-like" evidence="3">
    <location>
        <begin position="89"/>
        <end position="265"/>
    </location>
</feature>
<dbReference type="PROSITE" id="PS50052">
    <property type="entry name" value="GUANYLATE_KINASE_2"/>
    <property type="match status" value="1"/>
</dbReference>
<dbReference type="STRING" id="76193.A0A194RLQ4"/>
<feature type="region of interest" description="Disordered" evidence="2">
    <location>
        <begin position="329"/>
        <end position="351"/>
    </location>
</feature>
<evidence type="ECO:0000256" key="1">
    <source>
        <dbReference type="ARBA" id="ARBA00022679"/>
    </source>
</evidence>
<dbReference type="InterPro" id="IPR008145">
    <property type="entry name" value="GK/Ca_channel_bsu"/>
</dbReference>
<dbReference type="Gene3D" id="3.40.50.300">
    <property type="entry name" value="P-loop containing nucleotide triphosphate hydrolases"/>
    <property type="match status" value="1"/>
</dbReference>
<organism evidence="4 5">
    <name type="scientific">Papilio machaon</name>
    <name type="common">Old World swallowtail butterfly</name>
    <dbReference type="NCBI Taxonomy" id="76193"/>
    <lineage>
        <taxon>Eukaryota</taxon>
        <taxon>Metazoa</taxon>
        <taxon>Ecdysozoa</taxon>
        <taxon>Arthropoda</taxon>
        <taxon>Hexapoda</taxon>
        <taxon>Insecta</taxon>
        <taxon>Pterygota</taxon>
        <taxon>Neoptera</taxon>
        <taxon>Endopterygota</taxon>
        <taxon>Lepidoptera</taxon>
        <taxon>Glossata</taxon>
        <taxon>Ditrysia</taxon>
        <taxon>Papilionoidea</taxon>
        <taxon>Papilionidae</taxon>
        <taxon>Papilioninae</taxon>
        <taxon>Papilio</taxon>
    </lineage>
</organism>
<dbReference type="EMBL" id="KQ459989">
    <property type="protein sequence ID" value="KPJ18768.1"/>
    <property type="molecule type" value="Genomic_DNA"/>
</dbReference>
<gene>
    <name evidence="4" type="ORF">RR48_10712</name>
</gene>
<protein>
    <submittedName>
        <fullName evidence="4">Leucine-rich repeat and guanylate kinase domain-containing protein</fullName>
    </submittedName>
</protein>
<dbReference type="SUPFAM" id="SSF52540">
    <property type="entry name" value="P-loop containing nucleoside triphosphate hydrolases"/>
    <property type="match status" value="1"/>
</dbReference>
<evidence type="ECO:0000259" key="3">
    <source>
        <dbReference type="PROSITE" id="PS50052"/>
    </source>
</evidence>
<dbReference type="InterPro" id="IPR027417">
    <property type="entry name" value="P-loop_NTPase"/>
</dbReference>
<keyword evidence="4" id="KW-0418">Kinase</keyword>
<accession>A0A194RLQ4</accession>
<evidence type="ECO:0000313" key="4">
    <source>
        <dbReference type="EMBL" id="KPJ18768.1"/>
    </source>
</evidence>
<sequence>MRRLTILDLRSNPVCSTPGYKDVIYITFPYLINLDGEAIDPIKQQYSKMQMLTDVRIFASCRLLRLLYIEQLSKAKVSPFTPPADTTDVPLVVIVGYDAVGKGTLARRLAKECSSNIQLGIQHTTATHHFSDHYIVVSRKKFDEMIIAGEFLTYSEKEGESYGLSREEAYINKGKVRLATMDLIGALMLKLRGRRPYLILASCSDKSDLFHRQQERKEAHNEDNVKKLSMMLPQEISTLQILLSGRIIITGILNEILLTLPDGKDHSEFLYASECSLKMDSDTKRGEEKGHKSANKFDAITLSSSSFRGYGKKSETNNEAGGASMYSLYKSQGTGESDHRGTQKGDKQSNINKSVDFTKYTSSTWKGVPVMYGSTKSSKSVTFTSQDIDDLDDHVPDASGLMVEPQPDIDPAEYAKSGRSISTKICTYLHPELDAHDSDIWLAFLVDAGLLQASEIALEPSESTLGHDNKDELDYLIKQIEHHKIASESYITNIRDDYEDIHRKIPGLFWNTVSMDNPNIAFKKMKRIIQDIVNSQKHLEPMFDTDFGNMDHPIIKKRLNKICSQIAPRRLFL</sequence>
<keyword evidence="1" id="KW-0808">Transferase</keyword>
<reference evidence="4 5" key="1">
    <citation type="journal article" date="2015" name="Nat. Commun.">
        <title>Outbred genome sequencing and CRISPR/Cas9 gene editing in butterflies.</title>
        <authorList>
            <person name="Li X."/>
            <person name="Fan D."/>
            <person name="Zhang W."/>
            <person name="Liu G."/>
            <person name="Zhang L."/>
            <person name="Zhao L."/>
            <person name="Fang X."/>
            <person name="Chen L."/>
            <person name="Dong Y."/>
            <person name="Chen Y."/>
            <person name="Ding Y."/>
            <person name="Zhao R."/>
            <person name="Feng M."/>
            <person name="Zhu Y."/>
            <person name="Feng Y."/>
            <person name="Jiang X."/>
            <person name="Zhu D."/>
            <person name="Xiang H."/>
            <person name="Feng X."/>
            <person name="Li S."/>
            <person name="Wang J."/>
            <person name="Zhang G."/>
            <person name="Kronforst M.R."/>
            <person name="Wang W."/>
        </authorList>
    </citation>
    <scope>NUCLEOTIDE SEQUENCE [LARGE SCALE GENOMIC DNA]</scope>
    <source>
        <strain evidence="4">Ya'a_city_454_Pm</strain>
        <tissue evidence="4">Whole body</tissue>
    </source>
</reference>
<name>A0A194RLQ4_PAPMA</name>
<dbReference type="GO" id="GO:0004385">
    <property type="term" value="F:GMP kinase activity"/>
    <property type="evidence" value="ECO:0007669"/>
    <property type="project" value="TreeGrafter"/>
</dbReference>
<proteinExistence type="predicted"/>
<dbReference type="PANTHER" id="PTHR23117">
    <property type="entry name" value="GUANYLATE KINASE-RELATED"/>
    <property type="match status" value="1"/>
</dbReference>
<keyword evidence="5" id="KW-1185">Reference proteome</keyword>
<dbReference type="PANTHER" id="PTHR23117:SF18">
    <property type="entry name" value="LEUCINE-RICH REPEAT AND GUANYLATE KINASE DOMAIN-CONTAINING PROTEIN"/>
    <property type="match status" value="1"/>
</dbReference>
<dbReference type="InterPro" id="IPR008144">
    <property type="entry name" value="Guanylate_kin-like_dom"/>
</dbReference>